<reference evidence="6" key="1">
    <citation type="submission" date="2021-01" db="EMBL/GenBank/DDBJ databases">
        <title>WGS of actinomycetes isolated from Thailand.</title>
        <authorList>
            <person name="Thawai C."/>
        </authorList>
    </citation>
    <scope>NUCLEOTIDE SEQUENCE</scope>
    <source>
        <strain evidence="6">RCU-197</strain>
    </source>
</reference>
<dbReference type="PRINTS" id="PR00455">
    <property type="entry name" value="HTHTETR"/>
</dbReference>
<feature type="DNA-binding region" description="H-T-H motif" evidence="4">
    <location>
        <begin position="30"/>
        <end position="49"/>
    </location>
</feature>
<dbReference type="Proteomes" id="UP000661858">
    <property type="component" value="Unassembled WGS sequence"/>
</dbReference>
<keyword evidence="7" id="KW-1185">Reference proteome</keyword>
<keyword evidence="1" id="KW-0805">Transcription regulation</keyword>
<keyword evidence="3" id="KW-0804">Transcription</keyword>
<dbReference type="Pfam" id="PF00440">
    <property type="entry name" value="TetR_N"/>
    <property type="match status" value="1"/>
</dbReference>
<name>A0A937ES63_9ACTN</name>
<evidence type="ECO:0000256" key="2">
    <source>
        <dbReference type="ARBA" id="ARBA00023125"/>
    </source>
</evidence>
<evidence type="ECO:0000259" key="5">
    <source>
        <dbReference type="PROSITE" id="PS50977"/>
    </source>
</evidence>
<dbReference type="SUPFAM" id="SSF46689">
    <property type="entry name" value="Homeodomain-like"/>
    <property type="match status" value="1"/>
</dbReference>
<dbReference type="InterPro" id="IPR001647">
    <property type="entry name" value="HTH_TetR"/>
</dbReference>
<evidence type="ECO:0000313" key="6">
    <source>
        <dbReference type="EMBL" id="MBL1087608.1"/>
    </source>
</evidence>
<evidence type="ECO:0000256" key="1">
    <source>
        <dbReference type="ARBA" id="ARBA00023015"/>
    </source>
</evidence>
<dbReference type="InterPro" id="IPR036271">
    <property type="entry name" value="Tet_transcr_reg_TetR-rel_C_sf"/>
</dbReference>
<dbReference type="GO" id="GO:0003700">
    <property type="term" value="F:DNA-binding transcription factor activity"/>
    <property type="evidence" value="ECO:0007669"/>
    <property type="project" value="TreeGrafter"/>
</dbReference>
<evidence type="ECO:0000256" key="4">
    <source>
        <dbReference type="PROSITE-ProRule" id="PRU00335"/>
    </source>
</evidence>
<dbReference type="PANTHER" id="PTHR30055">
    <property type="entry name" value="HTH-TYPE TRANSCRIPTIONAL REGULATOR RUTR"/>
    <property type="match status" value="1"/>
</dbReference>
<dbReference type="InterPro" id="IPR050109">
    <property type="entry name" value="HTH-type_TetR-like_transc_reg"/>
</dbReference>
<evidence type="ECO:0000256" key="3">
    <source>
        <dbReference type="ARBA" id="ARBA00023163"/>
    </source>
</evidence>
<dbReference type="AlphaFoldDB" id="A0A937ES63"/>
<accession>A0A937ES63</accession>
<proteinExistence type="predicted"/>
<keyword evidence="2 4" id="KW-0238">DNA-binding</keyword>
<evidence type="ECO:0000313" key="7">
    <source>
        <dbReference type="Proteomes" id="UP000661858"/>
    </source>
</evidence>
<dbReference type="GO" id="GO:0000976">
    <property type="term" value="F:transcription cis-regulatory region binding"/>
    <property type="evidence" value="ECO:0007669"/>
    <property type="project" value="TreeGrafter"/>
</dbReference>
<feature type="domain" description="HTH tetR-type" evidence="5">
    <location>
        <begin position="7"/>
        <end position="67"/>
    </location>
</feature>
<dbReference type="Gene3D" id="1.10.357.10">
    <property type="entry name" value="Tetracycline Repressor, domain 2"/>
    <property type="match status" value="1"/>
</dbReference>
<gene>
    <name evidence="6" type="ORF">JK359_37705</name>
</gene>
<dbReference type="RefSeq" id="WP_201844150.1">
    <property type="nucleotide sequence ID" value="NZ_JAERRK010000038.1"/>
</dbReference>
<dbReference type="SUPFAM" id="SSF48498">
    <property type="entry name" value="Tetracyclin repressor-like, C-terminal domain"/>
    <property type="match status" value="1"/>
</dbReference>
<dbReference type="EMBL" id="JAERRK010000038">
    <property type="protein sequence ID" value="MBL1087608.1"/>
    <property type="molecule type" value="Genomic_DNA"/>
</dbReference>
<organism evidence="6 7">
    <name type="scientific">Streptomyces actinomycinicus</name>
    <dbReference type="NCBI Taxonomy" id="1695166"/>
    <lineage>
        <taxon>Bacteria</taxon>
        <taxon>Bacillati</taxon>
        <taxon>Actinomycetota</taxon>
        <taxon>Actinomycetes</taxon>
        <taxon>Kitasatosporales</taxon>
        <taxon>Streptomycetaceae</taxon>
        <taxon>Streptomyces</taxon>
    </lineage>
</organism>
<protein>
    <submittedName>
        <fullName evidence="6">TetR/AcrR family transcriptional regulator</fullName>
    </submittedName>
</protein>
<sequence>MKQVRAVRTRRLIVQAAADEFDRHGYAGTPLICVTKAAGISMGALTFHFPTKPDLADAVQASGTGLTREVVARVGGLSVPPVSRARALVLSIARLLSECTAVRAAARLSRERSTAGVWADAWLACLTELLRSAHEEGRLRSQVAPEAFAESVQFLITGIEEYTRCAGPGADADPAAVRRVARAWDLLLYGASRPAP</sequence>
<dbReference type="InterPro" id="IPR009057">
    <property type="entry name" value="Homeodomain-like_sf"/>
</dbReference>
<dbReference type="PROSITE" id="PS50977">
    <property type="entry name" value="HTH_TETR_2"/>
    <property type="match status" value="1"/>
</dbReference>
<dbReference type="PANTHER" id="PTHR30055:SF234">
    <property type="entry name" value="HTH-TYPE TRANSCRIPTIONAL REGULATOR BETI"/>
    <property type="match status" value="1"/>
</dbReference>
<comment type="caution">
    <text evidence="6">The sequence shown here is derived from an EMBL/GenBank/DDBJ whole genome shotgun (WGS) entry which is preliminary data.</text>
</comment>